<dbReference type="Proteomes" id="UP000245627">
    <property type="component" value="Unassembled WGS sequence"/>
</dbReference>
<protein>
    <submittedName>
        <fullName evidence="2">Uncharacterized protein</fullName>
    </submittedName>
</protein>
<sequence>MTKMKKLATYICALILISVAGSCENPLKDFDLLISTEVIRHSATLRIVDENGSTINGVSVALESGDTQDIYNMNGFRDFKPTENLVTFGLDPKRVASAAAPVRFMVAISASGYTTQIVPVSITDASAGIETIILRKPSQLPDGVSEVRRNIALGANGATLEPITISLPAAEGGGQVSLDIPAGTQFRDANGNLIVGTNLEVVVGSIDGRNRDAQSILPGGSLRSSNVVLEGGASSAGTFSPAAVTRINMVINGIAVRQFSQPLSLGLPVSSDYVSPLTNRAISTAESFQVFTNSSSDRIWRFEQNAVVTGDTGAGYRVTFPITHLTFFLAGEFGAACNVQPVISFTGDWMANGSTYPVTVEAVWGGNVIASGQYSISSSMKDISVADLPTSGVTIVVKNAAGTVIAETVLGACGQTTQIALPNPGDPTNPTATLQLYVRCPEKVDPITLLPTFQLYHRVTGTKDFQFLGTVTNGFLRTTLLRTDGTRYDFRAIWNNRVKVVGGKTISVDNTATVGIQPGDIIGEKAGATNLAILTEECGKL</sequence>
<name>A0A2T8HJL7_9SPHI</name>
<feature type="signal peptide" evidence="1">
    <location>
        <begin position="1"/>
        <end position="22"/>
    </location>
</feature>
<keyword evidence="1" id="KW-0732">Signal</keyword>
<reference evidence="2 3" key="1">
    <citation type="submission" date="2018-04" db="EMBL/GenBank/DDBJ databases">
        <title>Sphingobacterium cortibacter sp. nov.</title>
        <authorList>
            <person name="Li Y."/>
        </authorList>
    </citation>
    <scope>NUCLEOTIDE SEQUENCE [LARGE SCALE GENOMIC DNA]</scope>
    <source>
        <strain evidence="2 3">2c-3</strain>
    </source>
</reference>
<dbReference type="EMBL" id="QDKG01000002">
    <property type="protein sequence ID" value="PVH25595.1"/>
    <property type="molecule type" value="Genomic_DNA"/>
</dbReference>
<keyword evidence="3" id="KW-1185">Reference proteome</keyword>
<feature type="chain" id="PRO_5015531312" evidence="1">
    <location>
        <begin position="23"/>
        <end position="541"/>
    </location>
</feature>
<evidence type="ECO:0000256" key="1">
    <source>
        <dbReference type="SAM" id="SignalP"/>
    </source>
</evidence>
<comment type="caution">
    <text evidence="2">The sequence shown here is derived from an EMBL/GenBank/DDBJ whole genome shotgun (WGS) entry which is preliminary data.</text>
</comment>
<evidence type="ECO:0000313" key="3">
    <source>
        <dbReference type="Proteomes" id="UP000245627"/>
    </source>
</evidence>
<proteinExistence type="predicted"/>
<evidence type="ECO:0000313" key="2">
    <source>
        <dbReference type="EMBL" id="PVH25595.1"/>
    </source>
</evidence>
<dbReference type="PROSITE" id="PS51257">
    <property type="entry name" value="PROKAR_LIPOPROTEIN"/>
    <property type="match status" value="1"/>
</dbReference>
<dbReference type="AlphaFoldDB" id="A0A2T8HJL7"/>
<organism evidence="2 3">
    <name type="scientific">Sphingobacterium corticibacter</name>
    <dbReference type="NCBI Taxonomy" id="2171749"/>
    <lineage>
        <taxon>Bacteria</taxon>
        <taxon>Pseudomonadati</taxon>
        <taxon>Bacteroidota</taxon>
        <taxon>Sphingobacteriia</taxon>
        <taxon>Sphingobacteriales</taxon>
        <taxon>Sphingobacteriaceae</taxon>
        <taxon>Sphingobacterium</taxon>
    </lineage>
</organism>
<accession>A0A2T8HJL7</accession>
<gene>
    <name evidence="2" type="ORF">DC487_06535</name>
</gene>